<dbReference type="HOGENOM" id="CLU_3279695_0_0_1"/>
<dbReference type="AlphaFoldDB" id="Q0U1K0"/>
<protein>
    <submittedName>
        <fullName evidence="1">Uncharacterized protein</fullName>
    </submittedName>
</protein>
<reference evidence="2" key="1">
    <citation type="journal article" date="2007" name="Plant Cell">
        <title>Dothideomycete-plant interactions illuminated by genome sequencing and EST analysis of the wheat pathogen Stagonospora nodorum.</title>
        <authorList>
            <person name="Hane J.K."/>
            <person name="Lowe R.G."/>
            <person name="Solomon P.S."/>
            <person name="Tan K.C."/>
            <person name="Schoch C.L."/>
            <person name="Spatafora J.W."/>
            <person name="Crous P.W."/>
            <person name="Kodira C."/>
            <person name="Birren B.W."/>
            <person name="Galagan J.E."/>
            <person name="Torriani S.F."/>
            <person name="McDonald B.A."/>
            <person name="Oliver R.P."/>
        </authorList>
    </citation>
    <scope>NUCLEOTIDE SEQUENCE [LARGE SCALE GENOMIC DNA]</scope>
    <source>
        <strain evidence="2">SN15 / ATCC MYA-4574 / FGSC 10173</strain>
    </source>
</reference>
<dbReference type="InParanoid" id="Q0U1K0"/>
<dbReference type="RefSeq" id="XP_001804577.1">
    <property type="nucleotide sequence ID" value="XM_001804525.1"/>
</dbReference>
<evidence type="ECO:0000313" key="2">
    <source>
        <dbReference type="Proteomes" id="UP000001055"/>
    </source>
</evidence>
<name>Q0U1K0_PHANO</name>
<proteinExistence type="predicted"/>
<evidence type="ECO:0000313" key="1">
    <source>
        <dbReference type="EMBL" id="EAT78260.1"/>
    </source>
</evidence>
<dbReference type="GeneID" id="5981501"/>
<dbReference type="EMBL" id="CH445355">
    <property type="protein sequence ID" value="EAT78260.1"/>
    <property type="molecule type" value="Genomic_DNA"/>
</dbReference>
<dbReference type="KEGG" id="pno:SNOG_14389"/>
<dbReference type="Proteomes" id="UP000001055">
    <property type="component" value="Unassembled WGS sequence"/>
</dbReference>
<accession>Q0U1K0</accession>
<organism evidence="1 2">
    <name type="scientific">Phaeosphaeria nodorum (strain SN15 / ATCC MYA-4574 / FGSC 10173)</name>
    <name type="common">Glume blotch fungus</name>
    <name type="synonym">Parastagonospora nodorum</name>
    <dbReference type="NCBI Taxonomy" id="321614"/>
    <lineage>
        <taxon>Eukaryota</taxon>
        <taxon>Fungi</taxon>
        <taxon>Dikarya</taxon>
        <taxon>Ascomycota</taxon>
        <taxon>Pezizomycotina</taxon>
        <taxon>Dothideomycetes</taxon>
        <taxon>Pleosporomycetidae</taxon>
        <taxon>Pleosporales</taxon>
        <taxon>Pleosporineae</taxon>
        <taxon>Phaeosphaeriaceae</taxon>
        <taxon>Parastagonospora</taxon>
    </lineage>
</organism>
<sequence length="41" mass="5014">MTSRWRRCTRRATRDNHEFFMRNFDSQTLSVGLWKRIKAGP</sequence>
<gene>
    <name evidence="1" type="ORF">SNOG_14389</name>
</gene>